<feature type="region of interest" description="Disordered" evidence="1">
    <location>
        <begin position="1"/>
        <end position="175"/>
    </location>
</feature>
<evidence type="ECO:0000256" key="1">
    <source>
        <dbReference type="SAM" id="MobiDB-lite"/>
    </source>
</evidence>
<organism evidence="2 3">
    <name type="scientific">Sarocladium strictum</name>
    <name type="common">Black bundle disease fungus</name>
    <name type="synonym">Acremonium strictum</name>
    <dbReference type="NCBI Taxonomy" id="5046"/>
    <lineage>
        <taxon>Eukaryota</taxon>
        <taxon>Fungi</taxon>
        <taxon>Dikarya</taxon>
        <taxon>Ascomycota</taxon>
        <taxon>Pezizomycotina</taxon>
        <taxon>Sordariomycetes</taxon>
        <taxon>Hypocreomycetidae</taxon>
        <taxon>Hypocreales</taxon>
        <taxon>Sarocladiaceae</taxon>
        <taxon>Sarocladium</taxon>
    </lineage>
</organism>
<gene>
    <name evidence="2" type="ORF">NLU13_1548</name>
</gene>
<feature type="compositionally biased region" description="Basic and acidic residues" evidence="1">
    <location>
        <begin position="112"/>
        <end position="121"/>
    </location>
</feature>
<evidence type="ECO:0000313" key="3">
    <source>
        <dbReference type="Proteomes" id="UP001175261"/>
    </source>
</evidence>
<sequence>MSPNKAPSEGQKVDLGQNAPTKTEGTGAVASESLAAESTHKGGGFASNPSSRSENISANGNQSSSTIRNANTGSSNTEGSSVASAGTAPTYVNAQYIKGSGPHGKNITEGFDDSKTEDGIKKAFNADLGSINDPSRQAEQQFELNQNAQSRGAGPRQGNLTNETKYDALDANANA</sequence>
<protein>
    <submittedName>
        <fullName evidence="2">Uncharacterized protein</fullName>
    </submittedName>
</protein>
<feature type="compositionally biased region" description="Polar residues" evidence="1">
    <location>
        <begin position="132"/>
        <end position="150"/>
    </location>
</feature>
<keyword evidence="3" id="KW-1185">Reference proteome</keyword>
<name>A0AA39GR68_SARSR</name>
<dbReference type="AlphaFoldDB" id="A0AA39GR68"/>
<feature type="compositionally biased region" description="Polar residues" evidence="1">
    <location>
        <begin position="47"/>
        <end position="84"/>
    </location>
</feature>
<comment type="caution">
    <text evidence="2">The sequence shown here is derived from an EMBL/GenBank/DDBJ whole genome shotgun (WGS) entry which is preliminary data.</text>
</comment>
<evidence type="ECO:0000313" key="2">
    <source>
        <dbReference type="EMBL" id="KAK0392050.1"/>
    </source>
</evidence>
<dbReference type="Proteomes" id="UP001175261">
    <property type="component" value="Unassembled WGS sequence"/>
</dbReference>
<proteinExistence type="predicted"/>
<dbReference type="EMBL" id="JAPDFR010000001">
    <property type="protein sequence ID" value="KAK0392050.1"/>
    <property type="molecule type" value="Genomic_DNA"/>
</dbReference>
<reference evidence="2" key="1">
    <citation type="submission" date="2022-10" db="EMBL/GenBank/DDBJ databases">
        <title>Determination and structural analysis of whole genome sequence of Sarocladium strictum F4-1.</title>
        <authorList>
            <person name="Hu L."/>
            <person name="Jiang Y."/>
        </authorList>
    </citation>
    <scope>NUCLEOTIDE SEQUENCE</scope>
    <source>
        <strain evidence="2">F4-1</strain>
    </source>
</reference>
<accession>A0AA39GR68</accession>